<gene>
    <name evidence="9" type="ORF">C1SCF055_LOCUS42108</name>
</gene>
<evidence type="ECO:0000313" key="9">
    <source>
        <dbReference type="EMBL" id="CAI4017466.1"/>
    </source>
</evidence>
<dbReference type="SUPFAM" id="SSF56349">
    <property type="entry name" value="DNA breaking-rejoining enzymes"/>
    <property type="match status" value="1"/>
</dbReference>
<feature type="domain" description="Tyr recombinase" evidence="8">
    <location>
        <begin position="1530"/>
        <end position="1703"/>
    </location>
</feature>
<dbReference type="EMBL" id="CAMXCT020006637">
    <property type="protein sequence ID" value="CAL1170841.1"/>
    <property type="molecule type" value="Genomic_DNA"/>
</dbReference>
<dbReference type="GO" id="GO:0032259">
    <property type="term" value="P:methylation"/>
    <property type="evidence" value="ECO:0007669"/>
    <property type="project" value="UniProtKB-KW"/>
</dbReference>
<dbReference type="PROSITE" id="PS51898">
    <property type="entry name" value="TYR_RECOMBINASE"/>
    <property type="match status" value="1"/>
</dbReference>
<feature type="region of interest" description="Disordered" evidence="7">
    <location>
        <begin position="478"/>
        <end position="498"/>
    </location>
</feature>
<keyword evidence="3 6" id="KW-0808">Transferase</keyword>
<dbReference type="InterPro" id="IPR002104">
    <property type="entry name" value="Integrase_catalytic"/>
</dbReference>
<accession>A0A9P1M0D3</accession>
<evidence type="ECO:0000313" key="11">
    <source>
        <dbReference type="Proteomes" id="UP001152797"/>
    </source>
</evidence>
<feature type="region of interest" description="Disordered" evidence="7">
    <location>
        <begin position="1245"/>
        <end position="1268"/>
    </location>
</feature>
<feature type="region of interest" description="Disordered" evidence="7">
    <location>
        <begin position="397"/>
        <end position="462"/>
    </location>
</feature>
<comment type="similarity">
    <text evidence="6">Belongs to the class I-like SAM-binding methyltransferase superfamily. C5-methyltransferase family.</text>
</comment>
<dbReference type="InterPro" id="IPR029063">
    <property type="entry name" value="SAM-dependent_MTases_sf"/>
</dbReference>
<dbReference type="EMBL" id="CAMXCT030006637">
    <property type="protein sequence ID" value="CAL4804778.1"/>
    <property type="molecule type" value="Genomic_DNA"/>
</dbReference>
<keyword evidence="2 6" id="KW-0489">Methyltransferase</keyword>
<dbReference type="EMBL" id="CAMXCT010006637">
    <property type="protein sequence ID" value="CAI4017466.1"/>
    <property type="molecule type" value="Genomic_DNA"/>
</dbReference>
<feature type="compositionally biased region" description="Basic and acidic residues" evidence="7">
    <location>
        <begin position="1247"/>
        <end position="1268"/>
    </location>
</feature>
<dbReference type="InterPro" id="IPR011010">
    <property type="entry name" value="DNA_brk_join_enz"/>
</dbReference>
<feature type="compositionally biased region" description="Acidic residues" evidence="7">
    <location>
        <begin position="1324"/>
        <end position="1341"/>
    </location>
</feature>
<name>A0A9P1M0D3_9DINO</name>
<dbReference type="GO" id="GO:0005634">
    <property type="term" value="C:nucleus"/>
    <property type="evidence" value="ECO:0007669"/>
    <property type="project" value="TreeGrafter"/>
</dbReference>
<dbReference type="PANTHER" id="PTHR23068">
    <property type="entry name" value="DNA CYTOSINE-5- -METHYLTRANSFERASE 3-RELATED"/>
    <property type="match status" value="1"/>
</dbReference>
<dbReference type="GO" id="GO:0003886">
    <property type="term" value="F:DNA (cytosine-5-)-methyltransferase activity"/>
    <property type="evidence" value="ECO:0007669"/>
    <property type="project" value="UniProtKB-EC"/>
</dbReference>
<dbReference type="Gene3D" id="1.10.443.10">
    <property type="entry name" value="Intergrase catalytic core"/>
    <property type="match status" value="1"/>
</dbReference>
<keyword evidence="5" id="KW-0233">DNA recombination</keyword>
<feature type="region of interest" description="Disordered" evidence="7">
    <location>
        <begin position="171"/>
        <end position="276"/>
    </location>
</feature>
<sequence length="1739" mass="193513">MDELLRVGREAGLKADEVTSCLRLGRPLTETNWVLASEGEGGSLDVALEVFESGRWIEYQCYDDAGQPQGRAEVELHKWEDAQGGWFVGHHGAAQGQYYQWYVENQLQAGVVFHLCDGRASACRKKTARGDRRAVIHVDKWRMLTPQAMVEVPYLRAHGIRLGKTEIEKFAEEKKAQRPPPGTGLDQAMEEAQRARVARPGGTGAERPERGRSRSPRKFKRLSDKLEARAKEKLQAREGPRGSADKEVAEAGEPKAKKKKRQRRKGRRAPAVGVPLGAPPARCQFFGRHRLGEATSGVGPKRSPGISPAAATRRKKKIPSTKKFWGTIVLTAHPPSKIGVRAHRELVTLATALDELLENNTLRCLDLLMQRFKAVEASLQDGGWSLARHYELIPPHGAQLSREDEREMATKACESSKRRPPKSEPSSPGSSPRIERRVRCQSEVQREGPGDQQPGRLAKEEWANPEVLVVDVEKEKAITDKTKVESPGGSEGPPRREVNLKPVSDEKVRNLFPLPLWFDDVQALREVINRGEHGEKKDKRRGGSLTKGQGQRLVRLEGLKAWHGLVVVSLNFLYGDRAKDHGPPPGSHATAAQEKALCRIWDQLKVFLDDKDVRGVPRTPLADWKHSVQEVGISYTGEIVQKACAITLEQILPGLPNAEHVGLVNLTELLSPELAKMLEHPGKLVKELCLGPRPKPRVRCSDEAWPAVAKALWDRGLVAPCEFIPTVDDVPALNGAFGVPKADAFLPSGEEILRLIIDLRCTNWMMEQIEADTASLTGAATFQRIVVEEGKELLISGEDLTSAFYLFRLPKVAHRRLALSSPLNGGAGLHQLAEITRLSEFPELNEHAGWSIYLDDTTIVEQVAAHVVESLKDKPQPEQEKLKRAYFRRCLFAGMEVIFTAIAQGPRKCLVTKELVDETLMLEGLLPVAMFNLKAAVDPVVTASDASETGGGLCFASRLTMAGIQEAESLLEGRPLEEEKREVPEEISGEERVLVIDLFAGIGGLGEALKKAGVPWRHLVAVEKDANCRRLLRRAHPGCEFVVDIKKFDKGALKKAIGKVPNITGIVVGGGSPCQGLSTLSSERKHLADERSALFFEAVRVLEMVQKEAAEQGIWAVRFVENVVADYEDIEEMSEALKMEPVMVDARHMSLARRPRLFWLSVTLADEEEIDSIPRRGFVEKVYRSKVLEEPSDFLDEGCSWPAWAENNKLRYPPYTYHKDFMILEDGALRPLRAKEREVLMGFPPGHTEKLLKKKPTSEEEKQSSEDLRSAAIGNSFHTNSVAALFDHCFSSMGLKTRKGPTKIVEEYLAKLREKIKEEIEVAGDEAAEDIDEEEAAETEGLEDHETQSVIGAEHCELLEREAQNQQLLDDTVRSDERLSQALVAAYIRRQEYRGSDVRLDLGSLYRPDSFPRGSIQANRWRWHTATAYRFRITEHINCLELRALVQGLEWRCRKACFGDCRALHLTDSQVALAVAVKGRSSSRALNRLLKRYAALQIGSGVYPLLAWVESEDNPADEPSRRYATRATQLCPKTLMALSGQAFRWNQQAFGWLLVIGFTLFLRTGELLSIQAKDVILTRNSGVLYLPPSKTGKRNFLPLKRVEIQERATIQAFTALLRNKAPGDFLWGQSRGQFMSLWHSIIQSLKLDGMAYYPYSLRRGGATSAYKAGSSLDQLVSRGRWAHVQTARLYLDTGMQALANITIPPSAQPLLHRATAAFLAANQEGTRGRAGAHQAGGLL</sequence>
<dbReference type="Pfam" id="PF00145">
    <property type="entry name" value="DNA_methylase"/>
    <property type="match status" value="1"/>
</dbReference>
<feature type="region of interest" description="Disordered" evidence="7">
    <location>
        <begin position="292"/>
        <end position="318"/>
    </location>
</feature>
<feature type="compositionally biased region" description="Basic and acidic residues" evidence="7">
    <location>
        <begin position="433"/>
        <end position="449"/>
    </location>
</feature>
<evidence type="ECO:0000256" key="1">
    <source>
        <dbReference type="ARBA" id="ARBA00011975"/>
    </source>
</evidence>
<dbReference type="Proteomes" id="UP001152797">
    <property type="component" value="Unassembled WGS sequence"/>
</dbReference>
<dbReference type="EC" id="2.1.1.37" evidence="1"/>
<feature type="compositionally biased region" description="Basic and acidic residues" evidence="7">
    <location>
        <begin position="221"/>
        <end position="255"/>
    </location>
</feature>
<reference evidence="10 11" key="2">
    <citation type="submission" date="2024-05" db="EMBL/GenBank/DDBJ databases">
        <authorList>
            <person name="Chen Y."/>
            <person name="Shah S."/>
            <person name="Dougan E. K."/>
            <person name="Thang M."/>
            <person name="Chan C."/>
        </authorList>
    </citation>
    <scope>NUCLEOTIDE SEQUENCE [LARGE SCALE GENOMIC DNA]</scope>
</reference>
<keyword evidence="11" id="KW-1185">Reference proteome</keyword>
<dbReference type="InterPro" id="IPR050390">
    <property type="entry name" value="C5-Methyltransferase"/>
</dbReference>
<dbReference type="OrthoDB" id="641149at2759"/>
<evidence type="ECO:0000259" key="8">
    <source>
        <dbReference type="PROSITE" id="PS51898"/>
    </source>
</evidence>
<dbReference type="InterPro" id="IPR001525">
    <property type="entry name" value="C5_MeTfrase"/>
</dbReference>
<evidence type="ECO:0000256" key="5">
    <source>
        <dbReference type="ARBA" id="ARBA00023172"/>
    </source>
</evidence>
<dbReference type="GO" id="GO:0003677">
    <property type="term" value="F:DNA binding"/>
    <property type="evidence" value="ECO:0007669"/>
    <property type="project" value="InterPro"/>
</dbReference>
<protein>
    <recommendedName>
        <fullName evidence="1">DNA (cytosine-5-)-methyltransferase</fullName>
        <ecNumber evidence="1">2.1.1.37</ecNumber>
    </recommendedName>
</protein>
<feature type="compositionally biased region" description="Basic residues" evidence="7">
    <location>
        <begin position="256"/>
        <end position="268"/>
    </location>
</feature>
<dbReference type="GO" id="GO:0006310">
    <property type="term" value="P:DNA recombination"/>
    <property type="evidence" value="ECO:0007669"/>
    <property type="project" value="UniProtKB-KW"/>
</dbReference>
<dbReference type="InterPro" id="IPR013762">
    <property type="entry name" value="Integrase-like_cat_sf"/>
</dbReference>
<comment type="caution">
    <text evidence="9">The sequence shown here is derived from an EMBL/GenBank/DDBJ whole genome shotgun (WGS) entry which is preliminary data.</text>
</comment>
<feature type="active site" evidence="6">
    <location>
        <position position="1074"/>
    </location>
</feature>
<feature type="region of interest" description="Disordered" evidence="7">
    <location>
        <begin position="1324"/>
        <end position="1347"/>
    </location>
</feature>
<dbReference type="GO" id="GO:0015074">
    <property type="term" value="P:DNA integration"/>
    <property type="evidence" value="ECO:0007669"/>
    <property type="project" value="InterPro"/>
</dbReference>
<dbReference type="SUPFAM" id="SSF53335">
    <property type="entry name" value="S-adenosyl-L-methionine-dependent methyltransferases"/>
    <property type="match status" value="1"/>
</dbReference>
<dbReference type="Gene3D" id="3.40.50.150">
    <property type="entry name" value="Vaccinia Virus protein VP39"/>
    <property type="match status" value="1"/>
</dbReference>
<evidence type="ECO:0000256" key="2">
    <source>
        <dbReference type="ARBA" id="ARBA00022603"/>
    </source>
</evidence>
<dbReference type="PROSITE" id="PS51679">
    <property type="entry name" value="SAM_MT_C5"/>
    <property type="match status" value="1"/>
</dbReference>
<dbReference type="PANTHER" id="PTHR23068:SF25">
    <property type="entry name" value="DNA (CYTOSINE-5)-METHYLTRANSFERASE DRM2"/>
    <property type="match status" value="1"/>
</dbReference>
<feature type="compositionally biased region" description="Basic and acidic residues" evidence="7">
    <location>
        <begin position="401"/>
        <end position="417"/>
    </location>
</feature>
<reference evidence="9" key="1">
    <citation type="submission" date="2022-10" db="EMBL/GenBank/DDBJ databases">
        <authorList>
            <person name="Chen Y."/>
            <person name="Dougan E. K."/>
            <person name="Chan C."/>
            <person name="Rhodes N."/>
            <person name="Thang M."/>
        </authorList>
    </citation>
    <scope>NUCLEOTIDE SEQUENCE</scope>
</reference>
<evidence type="ECO:0000256" key="4">
    <source>
        <dbReference type="ARBA" id="ARBA00022691"/>
    </source>
</evidence>
<evidence type="ECO:0000313" key="10">
    <source>
        <dbReference type="EMBL" id="CAL4804778.1"/>
    </source>
</evidence>
<evidence type="ECO:0000256" key="7">
    <source>
        <dbReference type="SAM" id="MobiDB-lite"/>
    </source>
</evidence>
<evidence type="ECO:0000256" key="6">
    <source>
        <dbReference type="PROSITE-ProRule" id="PRU01016"/>
    </source>
</evidence>
<evidence type="ECO:0000256" key="3">
    <source>
        <dbReference type="ARBA" id="ARBA00022679"/>
    </source>
</evidence>
<keyword evidence="4 6" id="KW-0949">S-adenosyl-L-methionine</keyword>
<organism evidence="9">
    <name type="scientific">Cladocopium goreaui</name>
    <dbReference type="NCBI Taxonomy" id="2562237"/>
    <lineage>
        <taxon>Eukaryota</taxon>
        <taxon>Sar</taxon>
        <taxon>Alveolata</taxon>
        <taxon>Dinophyceae</taxon>
        <taxon>Suessiales</taxon>
        <taxon>Symbiodiniaceae</taxon>
        <taxon>Cladocopium</taxon>
    </lineage>
</organism>
<proteinExistence type="inferred from homology"/>